<reference evidence="1" key="1">
    <citation type="submission" date="2018-02" db="EMBL/GenBank/DDBJ databases">
        <title>Rhizophora mucronata_Transcriptome.</title>
        <authorList>
            <person name="Meera S.P."/>
            <person name="Sreeshan A."/>
            <person name="Augustine A."/>
        </authorList>
    </citation>
    <scope>NUCLEOTIDE SEQUENCE</scope>
    <source>
        <tissue evidence="1">Leaf</tissue>
    </source>
</reference>
<sequence>MSVKKPIIPPPHHSITLD</sequence>
<accession>A0A2P2IYE3</accession>
<dbReference type="EMBL" id="GGEC01005758">
    <property type="protein sequence ID" value="MBW86241.1"/>
    <property type="molecule type" value="Transcribed_RNA"/>
</dbReference>
<organism evidence="1">
    <name type="scientific">Rhizophora mucronata</name>
    <name type="common">Asiatic mangrove</name>
    <dbReference type="NCBI Taxonomy" id="61149"/>
    <lineage>
        <taxon>Eukaryota</taxon>
        <taxon>Viridiplantae</taxon>
        <taxon>Streptophyta</taxon>
        <taxon>Embryophyta</taxon>
        <taxon>Tracheophyta</taxon>
        <taxon>Spermatophyta</taxon>
        <taxon>Magnoliopsida</taxon>
        <taxon>eudicotyledons</taxon>
        <taxon>Gunneridae</taxon>
        <taxon>Pentapetalae</taxon>
        <taxon>rosids</taxon>
        <taxon>fabids</taxon>
        <taxon>Malpighiales</taxon>
        <taxon>Rhizophoraceae</taxon>
        <taxon>Rhizophora</taxon>
    </lineage>
</organism>
<proteinExistence type="predicted"/>
<dbReference type="AlphaFoldDB" id="A0A2P2IYE3"/>
<name>A0A2P2IYE3_RHIMU</name>
<evidence type="ECO:0000313" key="1">
    <source>
        <dbReference type="EMBL" id="MBW86241.1"/>
    </source>
</evidence>
<protein>
    <submittedName>
        <fullName evidence="1">Uncharacterized protein</fullName>
    </submittedName>
</protein>